<dbReference type="Gene3D" id="3.20.20.80">
    <property type="entry name" value="Glycosidases"/>
    <property type="match status" value="1"/>
</dbReference>
<feature type="chain" id="PRO_5047212077" evidence="2">
    <location>
        <begin position="24"/>
        <end position="1360"/>
    </location>
</feature>
<feature type="domain" description="CBM-cenC" evidence="3">
    <location>
        <begin position="36"/>
        <end position="177"/>
    </location>
</feature>
<feature type="signal peptide" evidence="2">
    <location>
        <begin position="1"/>
        <end position="23"/>
    </location>
</feature>
<reference evidence="4 5" key="1">
    <citation type="submission" date="2021-03" db="EMBL/GenBank/DDBJ databases">
        <title>Genomic Encyclopedia of Type Strains, Phase IV (KMG-IV): sequencing the most valuable type-strain genomes for metagenomic binning, comparative biology and taxonomic classification.</title>
        <authorList>
            <person name="Goeker M."/>
        </authorList>
    </citation>
    <scope>NUCLEOTIDE SEQUENCE [LARGE SCALE GENOMIC DNA]</scope>
    <source>
        <strain evidence="4 5">DSM 26048</strain>
    </source>
</reference>
<evidence type="ECO:0000313" key="5">
    <source>
        <dbReference type="Proteomes" id="UP001519287"/>
    </source>
</evidence>
<comment type="caution">
    <text evidence="4">The sequence shown here is derived from an EMBL/GenBank/DDBJ whole genome shotgun (WGS) entry which is preliminary data.</text>
</comment>
<name>A0ABS4J5F4_9BACL</name>
<proteinExistence type="predicted"/>
<protein>
    <submittedName>
        <fullName evidence="4">Membrane protein</fullName>
    </submittedName>
</protein>
<evidence type="ECO:0000256" key="2">
    <source>
        <dbReference type="SAM" id="SignalP"/>
    </source>
</evidence>
<evidence type="ECO:0000313" key="4">
    <source>
        <dbReference type="EMBL" id="MBP1994510.1"/>
    </source>
</evidence>
<dbReference type="RefSeq" id="WP_209976356.1">
    <property type="nucleotide sequence ID" value="NZ_JAGGLB010000026.1"/>
</dbReference>
<dbReference type="InterPro" id="IPR008979">
    <property type="entry name" value="Galactose-bd-like_sf"/>
</dbReference>
<gene>
    <name evidence="4" type="ORF">J2Z66_006149</name>
</gene>
<dbReference type="SUPFAM" id="SSF51445">
    <property type="entry name" value="(Trans)glycosidases"/>
    <property type="match status" value="1"/>
</dbReference>
<keyword evidence="1" id="KW-0378">Hydrolase</keyword>
<organism evidence="4 5">
    <name type="scientific">Paenibacillus eucommiae</name>
    <dbReference type="NCBI Taxonomy" id="1355755"/>
    <lineage>
        <taxon>Bacteria</taxon>
        <taxon>Bacillati</taxon>
        <taxon>Bacillota</taxon>
        <taxon>Bacilli</taxon>
        <taxon>Bacillales</taxon>
        <taxon>Paenibacillaceae</taxon>
        <taxon>Paenibacillus</taxon>
    </lineage>
</organism>
<evidence type="ECO:0000256" key="1">
    <source>
        <dbReference type="ARBA" id="ARBA00022801"/>
    </source>
</evidence>
<dbReference type="Proteomes" id="UP001519287">
    <property type="component" value="Unassembled WGS sequence"/>
</dbReference>
<dbReference type="InterPro" id="IPR003305">
    <property type="entry name" value="CenC_carb-bd"/>
</dbReference>
<accession>A0ABS4J5F4</accession>
<dbReference type="Gene3D" id="2.60.120.260">
    <property type="entry name" value="Galactose-binding domain-like"/>
    <property type="match status" value="3"/>
</dbReference>
<dbReference type="Pfam" id="PF02018">
    <property type="entry name" value="CBM_4_9"/>
    <property type="match status" value="3"/>
</dbReference>
<keyword evidence="2" id="KW-0732">Signal</keyword>
<sequence length="1360" mass="148817">MDIRKKSRLAMLLICCLVFQLLAAVMVKPAAAALTGNLIENAGFEDTTGIIPAKWTPFGNIWNNSIKASTEAAYTGNYGVSIQTNTGNSPWVAIAIPIPVEVGATYEVTSWFKSINVTGRPGYKVEFFKGMEKTAENWIMGYTYQSSPDQNNGQWNELEYSIQAPPEATYMYVYLRLWYGSGTVYFDDVSVTKTKNKPQLIVESAQTYYYTDVLNGNVRLLSDPIDEIYSGKTIDVRIINEVSGEELFAQNGIAAAAEVNVPFDTSGMAVEQSYRILAELKDVYGQLIENSEQLIYRWDRPTAIPANGPILVDGKPFFPVIAYHAEQSDYPFLKEIGVNTVQGVIPTNEATMQAILDMTHANGLKMLVPLYYNMRVKENFERTRQFVTRFKDHPAILGYMIMDEPTTNGIPQSELVDAYKLIRSIDSVHPTYMVEAESLHYRQTGQATDILVTDVYPYSQGSPITISAVGDGVRKAISDVDDVKPIWTILQTFRIPGTGWNYLPTIDQLRNMAYQSFLAGTKGFGYYSIHDPGWNLKESELWPGLVNFKEEIALIASLVSGGSKVNENIGSAVQWAIYNKGQEQYVVALNVTQTAQTASIPVTQAGNQVELLYGDQPEQWGSWDSALNVDLGPEQTLVYRITPFVTGVDQAIGEMQSAIGLISNNQWEKKAEKVINELLKVKEELNGTSIDEGKAMSKAEKAMDEITKLRTWVSGKSDLILQGKRDQINALLDQVYARLLPIVQSMARLELQLTAASWLPGDEQDVSILVRNVGDKAIKNARLSIELPYAAGLLPIQKPVGKIKSGESFAVTVNPVIPSTMLPGTYDVKAILSYEYKGKEIHISTKKEVKVTPLLLAQLMPNSLDVAKAGSYPFTIKLTNGSGQPLSVDLSRVAASGITVDLPASLTLAGLESKTVQGLVTVPVSVTKGDFAVSIEALAGGVRHAILPLMVYVDTNPVYNGSFEKQAAAGSQPDGWNMLAGVWDKNVARSGQASARLNPDANNTFNVINTNSIREFPLASGAKYTLTGWVKTSATAGSVALGIRQIEAGGASIGYTWKEVEKTGDWTKVEVTFTTHPNAKRASVYFKMDQAANGAAWLDDLEMNEVTTVLDARLTPESMELNQPGTYPFEVELTNYTSNPVTVDLSREVPNGITVTLESAVTLAASEKKTVQGTIHIPSSVTEDVYSVVIEAKIGNVSYATLPLSVDISTNPVYNGGFEKLTSASKPDGWYTSAGVLDPSVFHSGQYSVKLSADANNANNTINTTPQRAITVIPGRSYRLSGWVKNSTTAGSVALGVRQVNENGGSITYNWTETVKNNEWMKVDVTFTALPQTKTIWAYFKMDQAANGPAWVDDLELIEE</sequence>
<dbReference type="EMBL" id="JAGGLB010000026">
    <property type="protein sequence ID" value="MBP1994510.1"/>
    <property type="molecule type" value="Genomic_DNA"/>
</dbReference>
<dbReference type="InterPro" id="IPR017853">
    <property type="entry name" value="GH"/>
</dbReference>
<keyword evidence="5" id="KW-1185">Reference proteome</keyword>
<dbReference type="SUPFAM" id="SSF49785">
    <property type="entry name" value="Galactose-binding domain-like"/>
    <property type="match status" value="3"/>
</dbReference>
<feature type="domain" description="CBM-cenC" evidence="3">
    <location>
        <begin position="1212"/>
        <end position="1342"/>
    </location>
</feature>
<feature type="domain" description="CBM-cenC" evidence="3">
    <location>
        <begin position="957"/>
        <end position="1089"/>
    </location>
</feature>
<evidence type="ECO:0000259" key="3">
    <source>
        <dbReference type="Pfam" id="PF02018"/>
    </source>
</evidence>